<feature type="compositionally biased region" description="Basic residues" evidence="1">
    <location>
        <begin position="282"/>
        <end position="291"/>
    </location>
</feature>
<feature type="compositionally biased region" description="Polar residues" evidence="1">
    <location>
        <begin position="544"/>
        <end position="553"/>
    </location>
</feature>
<feature type="region of interest" description="Disordered" evidence="1">
    <location>
        <begin position="507"/>
        <end position="738"/>
    </location>
</feature>
<gene>
    <name evidence="3" type="ORF">JVT61DRAFT_13864</name>
</gene>
<feature type="region of interest" description="Disordered" evidence="1">
    <location>
        <begin position="263"/>
        <end position="347"/>
    </location>
</feature>
<dbReference type="SUPFAM" id="SSF50729">
    <property type="entry name" value="PH domain-like"/>
    <property type="match status" value="1"/>
</dbReference>
<dbReference type="Proteomes" id="UP000683000">
    <property type="component" value="Unassembled WGS sequence"/>
</dbReference>
<feature type="compositionally biased region" description="Pro residues" evidence="1">
    <location>
        <begin position="1016"/>
        <end position="1029"/>
    </location>
</feature>
<dbReference type="Pfam" id="PF01369">
    <property type="entry name" value="Sec7"/>
    <property type="match status" value="1"/>
</dbReference>
<evidence type="ECO:0000313" key="4">
    <source>
        <dbReference type="Proteomes" id="UP000683000"/>
    </source>
</evidence>
<feature type="region of interest" description="Disordered" evidence="1">
    <location>
        <begin position="1621"/>
        <end position="1650"/>
    </location>
</feature>
<feature type="compositionally biased region" description="Polar residues" evidence="1">
    <location>
        <begin position="615"/>
        <end position="625"/>
    </location>
</feature>
<feature type="compositionally biased region" description="Polar residues" evidence="1">
    <location>
        <begin position="400"/>
        <end position="427"/>
    </location>
</feature>
<feature type="region of interest" description="Disordered" evidence="1">
    <location>
        <begin position="211"/>
        <end position="247"/>
    </location>
</feature>
<evidence type="ECO:0000256" key="1">
    <source>
        <dbReference type="SAM" id="MobiDB-lite"/>
    </source>
</evidence>
<dbReference type="SMART" id="SM00222">
    <property type="entry name" value="Sec7"/>
    <property type="match status" value="1"/>
</dbReference>
<feature type="compositionally biased region" description="Pro residues" evidence="1">
    <location>
        <begin position="65"/>
        <end position="76"/>
    </location>
</feature>
<feature type="compositionally biased region" description="Basic and acidic residues" evidence="1">
    <location>
        <begin position="522"/>
        <end position="543"/>
    </location>
</feature>
<proteinExistence type="predicted"/>
<feature type="compositionally biased region" description="Basic residues" evidence="1">
    <location>
        <begin position="87"/>
        <end position="99"/>
    </location>
</feature>
<dbReference type="InterPro" id="IPR000904">
    <property type="entry name" value="Sec7_dom"/>
</dbReference>
<feature type="region of interest" description="Disordered" evidence="1">
    <location>
        <begin position="795"/>
        <end position="864"/>
    </location>
</feature>
<feature type="compositionally biased region" description="Low complexity" evidence="1">
    <location>
        <begin position="110"/>
        <end position="128"/>
    </location>
</feature>
<name>A0A8I3AAK9_9AGAM</name>
<dbReference type="SUPFAM" id="SSF48425">
    <property type="entry name" value="Sec7 domain"/>
    <property type="match status" value="1"/>
</dbReference>
<feature type="compositionally biased region" description="Low complexity" evidence="1">
    <location>
        <begin position="842"/>
        <end position="854"/>
    </location>
</feature>
<feature type="compositionally biased region" description="Low complexity" evidence="1">
    <location>
        <begin position="322"/>
        <end position="337"/>
    </location>
</feature>
<sequence>MDNDPASAAEQRANAVAKLRRAASLPRMKDGRRPPMHIEAVSDGEKFQAEDEQDVTEPTQDRPTSPDPRPESPPQQKPATPEPSTSGRKRRSRSRSRSRGSRDFKGKKLPQSPVPQSVTPSNDSSPDDSPSPPPALLQPSSVVAPIPSYFTTPPPSRVLMSPNFLSPGTPLLYPGTSPPTPLMPSLDAIQKGLLRSNSVAARMQALHKLTGGNLDSQDSTFSSPSISPQPGFVKLGRNNTVSGGERSVARMKLFTALGERIKEHDEAGTSAGEERPVVSTPSKRRRRRSARNSKSNQATYPDDSEVLSTSTSTPTHPPTPLPYTQQPPTESVRTAPTTPIPIRPVFTPNINLDESIAGSRQTTPVRAVHNQWKRRSIVVEQDDDAPVPPQSTYPGLPTTPRRSSPELNQRLPHSSDTPSIESTNSATGPVGVPLYLLGTSPSRQDRFPSSPFATPHKEVSLSLRDDGDDMEPEEPEQVVYPAEHLRRSPYHDAFDRQISWVADPVPESNIAVHNEDDEDEEQLRGVVEEDDDHIPPESPHEESGPQTEESSPRASPDFKELVVVDIEASLEQPSVPSSHDSSSQTTTLNTASLLPASDESDSSQPAYPQRLSVASRIQSDRSPLSTEFDADNSLAIPETPLKREGSLGAWSKMLGALTRSSSSNGRRSRTNSIATRERRLNTDSSISRESGGSLASPKAEKNELGSTHPLGGQQSVMQSSSASTSMQSLALPTPPRSGVSPIPLASNLDLSKYNLDAKLFPFPGIKILEEQRINSRNRRGLSISSSTPDIVLSLHGNENEAPLPSSSSSNTPSNSPDIKRDRVIAHQASDTHLLPKFKNLNSPPLSTPAPSSSSHDYFSGGQMLNSQSPGSILLKSLPTNREGVRKWLSNRFGSSAPTLATNSLNLNSQTIRPTVPSKKPSLSEILRWKKENDLTSDWEDIGSPEKSRTPTSSTNGTLLFGKSHNGELSPVSPNGNSAHEDMQKTPRASKIAKSSSVSASPVEPSAPSALGTFTSPPTPSPPEPAPSSTPEPWSSLSDYPHPTTSESSSNTSSQYSDFPSKSAVVMERLDEMLGRGPKGPVWPSAIDDPPRKLLLAAPVLQVVNSDTVKDRFLFLFNDIFIVAKPIIQDPDVFLELTKPNPSDRKFVVKNVVLLRNLRFSGEREEPQSRSVPRNTRTQSFVDQFANDADQAIVSLFNNLGQADDPVALAQLLFRTPEIDRARLGDYLSRRTSRVVLKHYLDVFGFTGVRVDKALRIFLQTINVPTRATQGTSPLDILLDSFASRWYDANGKQVAYDKDLAYRFSRAIVQLNEVLHGGISQEPGSTRYVGRNVTARDFLDAFRRHDPRGLLSDDILSDVYASIYREPLSQARHPSSNGPTEITVTFKRTLPSRLTYKVQSEPVVIRIPQADSNFTIELFGHNLAFEPPVLSFAKSSEASFRVTGTLFGLTTLLMLRSGSNALLYAGLPPSWPISVERAFMRNTFQVAFLNHTNALRRYMFSFADPLVRHEWATSLKRLTEGSTSASAAGPNPSPFQAKFTQAVSDIVFRVLQETLIGPEAFSARQPPEKLNCALTRFQSAGKSRHGSQFSLSSRDITGSSDLVRSKSRSRVYYHHGLGKVEAESSRIAPSHSRSSSEDDGNGSDPRTRAEERLWSGKDLEMFCQQNSSIAQVVELLLPAISNPPIQSH</sequence>
<dbReference type="InterPro" id="IPR035999">
    <property type="entry name" value="Sec7_dom_sf"/>
</dbReference>
<feature type="compositionally biased region" description="Low complexity" evidence="1">
    <location>
        <begin position="1043"/>
        <end position="1056"/>
    </location>
</feature>
<feature type="compositionally biased region" description="Low complexity" evidence="1">
    <location>
        <begin position="988"/>
        <end position="1009"/>
    </location>
</feature>
<feature type="region of interest" description="Disordered" evidence="1">
    <location>
        <begin position="376"/>
        <end position="478"/>
    </location>
</feature>
<feature type="compositionally biased region" description="Low complexity" evidence="1">
    <location>
        <begin position="799"/>
        <end position="816"/>
    </location>
</feature>
<feature type="compositionally biased region" description="Low complexity" evidence="1">
    <location>
        <begin position="574"/>
        <end position="583"/>
    </location>
</feature>
<keyword evidence="4" id="KW-1185">Reference proteome</keyword>
<dbReference type="EMBL" id="JAGFBS010000007">
    <property type="protein sequence ID" value="KAG6378173.1"/>
    <property type="molecule type" value="Genomic_DNA"/>
</dbReference>
<feature type="region of interest" description="Disordered" evidence="1">
    <location>
        <begin position="1"/>
        <end position="155"/>
    </location>
</feature>
<feature type="region of interest" description="Disordered" evidence="1">
    <location>
        <begin position="936"/>
        <end position="1059"/>
    </location>
</feature>
<feature type="compositionally biased region" description="Basic and acidic residues" evidence="1">
    <location>
        <begin position="263"/>
        <end position="276"/>
    </location>
</feature>
<feature type="compositionally biased region" description="Basic and acidic residues" evidence="1">
    <location>
        <begin position="455"/>
        <end position="465"/>
    </location>
</feature>
<reference evidence="3" key="1">
    <citation type="submission" date="2021-03" db="EMBL/GenBank/DDBJ databases">
        <title>Evolutionary innovations through gain and loss of genes in the ectomycorrhizal Boletales.</title>
        <authorList>
            <person name="Wu G."/>
            <person name="Miyauchi S."/>
            <person name="Morin E."/>
            <person name="Yang Z.-L."/>
            <person name="Xu J."/>
            <person name="Martin F.M."/>
        </authorList>
    </citation>
    <scope>NUCLEOTIDE SEQUENCE</scope>
    <source>
        <strain evidence="3">BR01</strain>
    </source>
</reference>
<dbReference type="GO" id="GO:0032012">
    <property type="term" value="P:regulation of ARF protein signal transduction"/>
    <property type="evidence" value="ECO:0007669"/>
    <property type="project" value="InterPro"/>
</dbReference>
<accession>A0A8I3AAK9</accession>
<feature type="compositionally biased region" description="Acidic residues" evidence="1">
    <location>
        <begin position="466"/>
        <end position="476"/>
    </location>
</feature>
<feature type="compositionally biased region" description="Polar residues" evidence="1">
    <location>
        <begin position="213"/>
        <end position="228"/>
    </location>
</feature>
<feature type="compositionally biased region" description="Low complexity" evidence="1">
    <location>
        <begin position="713"/>
        <end position="728"/>
    </location>
</feature>
<dbReference type="PROSITE" id="PS50190">
    <property type="entry name" value="SEC7"/>
    <property type="match status" value="1"/>
</dbReference>
<organism evidence="3 4">
    <name type="scientific">Boletus reticuloceps</name>
    <dbReference type="NCBI Taxonomy" id="495285"/>
    <lineage>
        <taxon>Eukaryota</taxon>
        <taxon>Fungi</taxon>
        <taxon>Dikarya</taxon>
        <taxon>Basidiomycota</taxon>
        <taxon>Agaricomycotina</taxon>
        <taxon>Agaricomycetes</taxon>
        <taxon>Agaricomycetidae</taxon>
        <taxon>Boletales</taxon>
        <taxon>Boletineae</taxon>
        <taxon>Boletaceae</taxon>
        <taxon>Boletoideae</taxon>
        <taxon>Boletus</taxon>
    </lineage>
</organism>
<dbReference type="InterPro" id="IPR023394">
    <property type="entry name" value="Sec7_C_sf"/>
</dbReference>
<dbReference type="Gene3D" id="1.10.1000.11">
    <property type="entry name" value="Arf Nucleotide-binding Site Opener,domain 2"/>
    <property type="match status" value="1"/>
</dbReference>
<protein>
    <recommendedName>
        <fullName evidence="2">SEC7 domain-containing protein</fullName>
    </recommendedName>
</protein>
<dbReference type="GO" id="GO:0005085">
    <property type="term" value="F:guanyl-nucleotide exchange factor activity"/>
    <property type="evidence" value="ECO:0007669"/>
    <property type="project" value="InterPro"/>
</dbReference>
<evidence type="ECO:0000313" key="3">
    <source>
        <dbReference type="EMBL" id="KAG6378173.1"/>
    </source>
</evidence>
<feature type="domain" description="SEC7" evidence="2">
    <location>
        <begin position="1166"/>
        <end position="1365"/>
    </location>
</feature>
<dbReference type="Gene3D" id="1.10.220.20">
    <property type="match status" value="1"/>
</dbReference>
<dbReference type="OrthoDB" id="430364at2759"/>
<evidence type="ECO:0000259" key="2">
    <source>
        <dbReference type="PROSITE" id="PS50190"/>
    </source>
</evidence>
<comment type="caution">
    <text evidence="3">The sequence shown here is derived from an EMBL/GenBank/DDBJ whole genome shotgun (WGS) entry which is preliminary data.</text>
</comment>